<evidence type="ECO:0000256" key="3">
    <source>
        <dbReference type="ARBA" id="ARBA00022692"/>
    </source>
</evidence>
<evidence type="ECO:0000313" key="8">
    <source>
        <dbReference type="EMBL" id="KAI5440811.1"/>
    </source>
</evidence>
<keyword evidence="5 6" id="KW-0472">Membrane</keyword>
<organism evidence="8 9">
    <name type="scientific">Pisum sativum</name>
    <name type="common">Garden pea</name>
    <name type="synonym">Lathyrus oleraceus</name>
    <dbReference type="NCBI Taxonomy" id="3888"/>
    <lineage>
        <taxon>Eukaryota</taxon>
        <taxon>Viridiplantae</taxon>
        <taxon>Streptophyta</taxon>
        <taxon>Embryophyta</taxon>
        <taxon>Tracheophyta</taxon>
        <taxon>Spermatophyta</taxon>
        <taxon>Magnoliopsida</taxon>
        <taxon>eudicotyledons</taxon>
        <taxon>Gunneridae</taxon>
        <taxon>Pentapetalae</taxon>
        <taxon>rosids</taxon>
        <taxon>fabids</taxon>
        <taxon>Fabales</taxon>
        <taxon>Fabaceae</taxon>
        <taxon>Papilionoideae</taxon>
        <taxon>50 kb inversion clade</taxon>
        <taxon>NPAAA clade</taxon>
        <taxon>Hologalegina</taxon>
        <taxon>IRL clade</taxon>
        <taxon>Fabeae</taxon>
        <taxon>Lathyrus</taxon>
    </lineage>
</organism>
<comment type="subcellular location">
    <subcellularLocation>
        <location evidence="1">Membrane</location>
        <topology evidence="1">Multi-pass membrane protein</topology>
    </subcellularLocation>
</comment>
<evidence type="ECO:0000256" key="1">
    <source>
        <dbReference type="ARBA" id="ARBA00004141"/>
    </source>
</evidence>
<evidence type="ECO:0000256" key="2">
    <source>
        <dbReference type="ARBA" id="ARBA00009457"/>
    </source>
</evidence>
<dbReference type="PANTHER" id="PTHR10926:SF0">
    <property type="entry name" value="CDC50, ISOFORM A"/>
    <property type="match status" value="1"/>
</dbReference>
<dbReference type="GO" id="GO:0005794">
    <property type="term" value="C:Golgi apparatus"/>
    <property type="evidence" value="ECO:0007669"/>
    <property type="project" value="TreeGrafter"/>
</dbReference>
<dbReference type="Gramene" id="Psat0s3063g0160.1">
    <property type="protein sequence ID" value="Psat0s3063g0160.1.cds"/>
    <property type="gene ID" value="Psat0s3063g0160"/>
</dbReference>
<sequence length="337" mass="38110">MASTSTAAPGSSDSRPTRRTTYYKFMQQEVPAQRLILTPRVIILGYFLISAVFISFGIASLMASRKVVEIVYGYESVCLSNISDRIAYIRNPTTDKTCNITLKVPKDMDAPIFIYYHLERFYVNKRYVESRSNAQLRNLKDAKSVSSCKHEDFVDGREIVPCGLVAWSLFNDTYSFSVNRTILMVNKSGIAWKSDIEHKFGKDVFPQNFQNSSVIGGAHLNASIPLSEQEDLIVWMRTPALPTFRKLYGRIEVDLNEGDIINVTIQNQYNTYSFNGKKKLVLSTATWIGGKNDLIGILFLTVGGVCLFLSLFFTIGYFVKPRQLGNPSHLSWNRKQA</sequence>
<keyword evidence="3 7" id="KW-0812">Transmembrane</keyword>
<dbReference type="PANTHER" id="PTHR10926">
    <property type="entry name" value="CELL CYCLE CONTROL PROTEIN 50"/>
    <property type="match status" value="1"/>
</dbReference>
<evidence type="ECO:0000256" key="6">
    <source>
        <dbReference type="PIRNR" id="PIRNR015840"/>
    </source>
</evidence>
<comment type="similarity">
    <text evidence="2 6">Belongs to the CDC50/LEM3 family.</text>
</comment>
<feature type="transmembrane region" description="Helical" evidence="7">
    <location>
        <begin position="294"/>
        <end position="319"/>
    </location>
</feature>
<feature type="transmembrane region" description="Helical" evidence="7">
    <location>
        <begin position="41"/>
        <end position="63"/>
    </location>
</feature>
<protein>
    <recommendedName>
        <fullName evidence="6">ALA-interacting subunit</fullName>
    </recommendedName>
</protein>
<keyword evidence="4 7" id="KW-1133">Transmembrane helix</keyword>
<dbReference type="Proteomes" id="UP001058974">
    <property type="component" value="Chromosome 1"/>
</dbReference>
<dbReference type="InterPro" id="IPR005045">
    <property type="entry name" value="CDC50/LEM3_fam"/>
</dbReference>
<name>A0A9D5BE21_PEA</name>
<dbReference type="GO" id="GO:0005886">
    <property type="term" value="C:plasma membrane"/>
    <property type="evidence" value="ECO:0007669"/>
    <property type="project" value="TreeGrafter"/>
</dbReference>
<dbReference type="EMBL" id="JAMSHJ010000001">
    <property type="protein sequence ID" value="KAI5440811.1"/>
    <property type="molecule type" value="Genomic_DNA"/>
</dbReference>
<keyword evidence="9" id="KW-1185">Reference proteome</keyword>
<dbReference type="GO" id="GO:0005783">
    <property type="term" value="C:endoplasmic reticulum"/>
    <property type="evidence" value="ECO:0007669"/>
    <property type="project" value="TreeGrafter"/>
</dbReference>
<dbReference type="Pfam" id="PF03381">
    <property type="entry name" value="CDC50"/>
    <property type="match status" value="1"/>
</dbReference>
<accession>A0A9D5BE21</accession>
<dbReference type="PIRSF" id="PIRSF015840">
    <property type="entry name" value="DUF284_TM_euk"/>
    <property type="match status" value="1"/>
</dbReference>
<dbReference type="Gramene" id="Psat01G0032500-T1">
    <property type="protein sequence ID" value="KAI5440811.1"/>
    <property type="gene ID" value="KIW84_010325"/>
</dbReference>
<dbReference type="AlphaFoldDB" id="A0A9D5BE21"/>
<dbReference type="OrthoDB" id="340608at2759"/>
<evidence type="ECO:0000256" key="7">
    <source>
        <dbReference type="SAM" id="Phobius"/>
    </source>
</evidence>
<reference evidence="8 9" key="1">
    <citation type="journal article" date="2022" name="Nat. Genet.">
        <title>Improved pea reference genome and pan-genome highlight genomic features and evolutionary characteristics.</title>
        <authorList>
            <person name="Yang T."/>
            <person name="Liu R."/>
            <person name="Luo Y."/>
            <person name="Hu S."/>
            <person name="Wang D."/>
            <person name="Wang C."/>
            <person name="Pandey M.K."/>
            <person name="Ge S."/>
            <person name="Xu Q."/>
            <person name="Li N."/>
            <person name="Li G."/>
            <person name="Huang Y."/>
            <person name="Saxena R.K."/>
            <person name="Ji Y."/>
            <person name="Li M."/>
            <person name="Yan X."/>
            <person name="He Y."/>
            <person name="Liu Y."/>
            <person name="Wang X."/>
            <person name="Xiang C."/>
            <person name="Varshney R.K."/>
            <person name="Ding H."/>
            <person name="Gao S."/>
            <person name="Zong X."/>
        </authorList>
    </citation>
    <scope>NUCLEOTIDE SEQUENCE [LARGE SCALE GENOMIC DNA]</scope>
    <source>
        <strain evidence="8 9">cv. Zhongwan 6</strain>
    </source>
</reference>
<gene>
    <name evidence="8" type="ORF">KIW84_010325</name>
</gene>
<proteinExistence type="inferred from homology"/>
<evidence type="ECO:0000256" key="5">
    <source>
        <dbReference type="ARBA" id="ARBA00023136"/>
    </source>
</evidence>
<evidence type="ECO:0000313" key="9">
    <source>
        <dbReference type="Proteomes" id="UP001058974"/>
    </source>
</evidence>
<evidence type="ECO:0000256" key="4">
    <source>
        <dbReference type="ARBA" id="ARBA00022989"/>
    </source>
</evidence>
<comment type="caution">
    <text evidence="8">The sequence shown here is derived from an EMBL/GenBank/DDBJ whole genome shotgun (WGS) entry which is preliminary data.</text>
</comment>